<dbReference type="SUPFAM" id="SSF55729">
    <property type="entry name" value="Acyl-CoA N-acyltransferases (Nat)"/>
    <property type="match status" value="1"/>
</dbReference>
<accession>A0A7C9RJ05</accession>
<dbReference type="AlphaFoldDB" id="A0A7C9RJ05"/>
<dbReference type="PROSITE" id="PS51186">
    <property type="entry name" value="GNAT"/>
    <property type="match status" value="1"/>
</dbReference>
<dbReference type="InterPro" id="IPR000182">
    <property type="entry name" value="GNAT_dom"/>
</dbReference>
<reference evidence="2" key="1">
    <citation type="submission" date="2020-02" db="EMBL/GenBank/DDBJ databases">
        <title>Draft genome sequence of Candidatus Afipia apatlaquensis IBT-C3, a potential strain for decolorization of textile dyes.</title>
        <authorList>
            <person name="Sanchez-Reyes A."/>
            <person name="Breton-Deval L."/>
            <person name="Mangelson H."/>
            <person name="Sanchez-Flores A."/>
        </authorList>
    </citation>
    <scope>NUCLEOTIDE SEQUENCE [LARGE SCALE GENOMIC DNA]</scope>
    <source>
        <strain evidence="2">IBT-C3</strain>
    </source>
</reference>
<dbReference type="GO" id="GO:0016747">
    <property type="term" value="F:acyltransferase activity, transferring groups other than amino-acyl groups"/>
    <property type="evidence" value="ECO:0007669"/>
    <property type="project" value="InterPro"/>
</dbReference>
<dbReference type="InterPro" id="IPR016181">
    <property type="entry name" value="Acyl_CoA_acyltransferase"/>
</dbReference>
<evidence type="ECO:0000313" key="2">
    <source>
        <dbReference type="EMBL" id="NGX98437.1"/>
    </source>
</evidence>
<organism evidence="2 3">
    <name type="scientific">Candidatus Afipia apatlaquensis</name>
    <dbReference type="NCBI Taxonomy" id="2712852"/>
    <lineage>
        <taxon>Bacteria</taxon>
        <taxon>Pseudomonadati</taxon>
        <taxon>Pseudomonadota</taxon>
        <taxon>Alphaproteobacteria</taxon>
        <taxon>Hyphomicrobiales</taxon>
        <taxon>Nitrobacteraceae</taxon>
        <taxon>Afipia</taxon>
    </lineage>
</organism>
<feature type="domain" description="N-acetyltransferase" evidence="1">
    <location>
        <begin position="1"/>
        <end position="154"/>
    </location>
</feature>
<dbReference type="Gene3D" id="3.40.630.30">
    <property type="match status" value="1"/>
</dbReference>
<proteinExistence type="predicted"/>
<evidence type="ECO:0000259" key="1">
    <source>
        <dbReference type="PROSITE" id="PS51186"/>
    </source>
</evidence>
<comment type="caution">
    <text evidence="2">The sequence shown here is derived from an EMBL/GenBank/DDBJ whole genome shotgun (WGS) entry which is preliminary data.</text>
</comment>
<keyword evidence="3" id="KW-1185">Reference proteome</keyword>
<sequence length="162" mass="17564">MHIRPAVSSDALKSCNTMRRSIAELCVADHRNETVVLGRWLANKTPEVFATWLKDTGNTVLVADHDGLIAAVGAVNDDGEITCNYVSPDFRFQGVSKMMLASLEGVSLVQGNVGTTLFSTKTAHGFYRAAGYRDGGSPFFKFGTESYPMFKQLAPSSHTKPS</sequence>
<dbReference type="EMBL" id="JAAMRR010001291">
    <property type="protein sequence ID" value="NGX98437.1"/>
    <property type="molecule type" value="Genomic_DNA"/>
</dbReference>
<dbReference type="CDD" id="cd04301">
    <property type="entry name" value="NAT_SF"/>
    <property type="match status" value="1"/>
</dbReference>
<dbReference type="Pfam" id="PF13673">
    <property type="entry name" value="Acetyltransf_10"/>
    <property type="match status" value="1"/>
</dbReference>
<protein>
    <submittedName>
        <fullName evidence="2">GNAT family N-acetyltransferase</fullName>
    </submittedName>
</protein>
<name>A0A7C9RJ05_9BRAD</name>
<evidence type="ECO:0000313" key="3">
    <source>
        <dbReference type="Proteomes" id="UP000480266"/>
    </source>
</evidence>
<gene>
    <name evidence="2" type="ORF">G4V63_25490</name>
</gene>
<dbReference type="Proteomes" id="UP000480266">
    <property type="component" value="Unassembled WGS sequence"/>
</dbReference>